<dbReference type="Proteomes" id="UP000324897">
    <property type="component" value="Unassembled WGS sequence"/>
</dbReference>
<dbReference type="CDD" id="cd04476">
    <property type="entry name" value="RPA1_DBD_C"/>
    <property type="match status" value="1"/>
</dbReference>
<name>A0A5J9TYM4_9POAL</name>
<keyword evidence="2" id="KW-1185">Reference proteome</keyword>
<evidence type="ECO:0008006" key="3">
    <source>
        <dbReference type="Google" id="ProtNLM"/>
    </source>
</evidence>
<evidence type="ECO:0000313" key="1">
    <source>
        <dbReference type="EMBL" id="TVU16277.1"/>
    </source>
</evidence>
<reference evidence="1 2" key="1">
    <citation type="journal article" date="2019" name="Sci. Rep.">
        <title>A high-quality genome of Eragrostis curvula grass provides insights into Poaceae evolution and supports new strategies to enhance forage quality.</title>
        <authorList>
            <person name="Carballo J."/>
            <person name="Santos B.A.C.M."/>
            <person name="Zappacosta D."/>
            <person name="Garbus I."/>
            <person name="Selva J.P."/>
            <person name="Gallo C.A."/>
            <person name="Diaz A."/>
            <person name="Albertini E."/>
            <person name="Caccamo M."/>
            <person name="Echenique V."/>
        </authorList>
    </citation>
    <scope>NUCLEOTIDE SEQUENCE [LARGE SCALE GENOMIC DNA]</scope>
    <source>
        <strain evidence="2">cv. Victoria</strain>
        <tissue evidence="1">Leaf</tissue>
    </source>
</reference>
<dbReference type="InterPro" id="IPR047192">
    <property type="entry name" value="Euk_RPA1_DBD_C"/>
</dbReference>
<gene>
    <name evidence="1" type="ORF">EJB05_39831</name>
</gene>
<dbReference type="InterPro" id="IPR012340">
    <property type="entry name" value="NA-bd_OB-fold"/>
</dbReference>
<dbReference type="EMBL" id="RWGY01000031">
    <property type="protein sequence ID" value="TVU16277.1"/>
    <property type="molecule type" value="Genomic_DNA"/>
</dbReference>
<accession>A0A5J9TYM4</accession>
<organism evidence="1 2">
    <name type="scientific">Eragrostis curvula</name>
    <name type="common">weeping love grass</name>
    <dbReference type="NCBI Taxonomy" id="38414"/>
    <lineage>
        <taxon>Eukaryota</taxon>
        <taxon>Viridiplantae</taxon>
        <taxon>Streptophyta</taxon>
        <taxon>Embryophyta</taxon>
        <taxon>Tracheophyta</taxon>
        <taxon>Spermatophyta</taxon>
        <taxon>Magnoliopsida</taxon>
        <taxon>Liliopsida</taxon>
        <taxon>Poales</taxon>
        <taxon>Poaceae</taxon>
        <taxon>PACMAD clade</taxon>
        <taxon>Chloridoideae</taxon>
        <taxon>Eragrostideae</taxon>
        <taxon>Eragrostidinae</taxon>
        <taxon>Eragrostis</taxon>
    </lineage>
</organism>
<feature type="non-terminal residue" evidence="1">
    <location>
        <position position="1"/>
    </location>
</feature>
<dbReference type="OrthoDB" id="696934at2759"/>
<dbReference type="SUPFAM" id="SSF50249">
    <property type="entry name" value="Nucleic acid-binding proteins"/>
    <property type="match status" value="1"/>
</dbReference>
<proteinExistence type="predicted"/>
<dbReference type="PANTHER" id="PTHR47165:SF4">
    <property type="entry name" value="OS03G0429900 PROTEIN"/>
    <property type="match status" value="1"/>
</dbReference>
<dbReference type="AlphaFoldDB" id="A0A5J9TYM4"/>
<dbReference type="PANTHER" id="PTHR47165">
    <property type="entry name" value="OS03G0429900 PROTEIN"/>
    <property type="match status" value="1"/>
</dbReference>
<evidence type="ECO:0000313" key="2">
    <source>
        <dbReference type="Proteomes" id="UP000324897"/>
    </source>
</evidence>
<sequence length="224" mass="24739">MYNRLGDEVTKIEWISSDSMAGPSHRVAALEQKTVAELRAMDPWIVENTNFLCTVTIARISPDQQWWFSSCPKCHKAANPYGSDYRCTGSCGSVNAIPKFRLCLIGSDGTSAAEFVLFGRVAQQIVGKSVITLMRCNGMPREIAAIVTQKFTFVVSVSRKSLMQRNISFQVNSVETLFGRQACVPDVRDFGDDMDDTNGSAKYKTDTPFAAPFGCEEEYASQNA</sequence>
<protein>
    <recommendedName>
        <fullName evidence="3">Replication factor A C-terminal domain-containing protein</fullName>
    </recommendedName>
</protein>
<dbReference type="Gene3D" id="2.40.50.140">
    <property type="entry name" value="Nucleic acid-binding proteins"/>
    <property type="match status" value="1"/>
</dbReference>
<dbReference type="Gramene" id="TVU16277">
    <property type="protein sequence ID" value="TVU16277"/>
    <property type="gene ID" value="EJB05_39831"/>
</dbReference>
<comment type="caution">
    <text evidence="1">The sequence shown here is derived from an EMBL/GenBank/DDBJ whole genome shotgun (WGS) entry which is preliminary data.</text>
</comment>